<dbReference type="PRINTS" id="PR00107">
    <property type="entry name" value="PHOSPHOCPHPR"/>
</dbReference>
<dbReference type="NCBIfam" id="TIGR01003">
    <property type="entry name" value="PTS_HPr_family"/>
    <property type="match status" value="1"/>
</dbReference>
<keyword evidence="3" id="KW-0762">Sugar transport</keyword>
<dbReference type="EMBL" id="AP022871">
    <property type="protein sequence ID" value="BCB88443.1"/>
    <property type="molecule type" value="Genomic_DNA"/>
</dbReference>
<organism evidence="5 6">
    <name type="scientific">Phytohabitans suffuscus</name>
    <dbReference type="NCBI Taxonomy" id="624315"/>
    <lineage>
        <taxon>Bacteria</taxon>
        <taxon>Bacillati</taxon>
        <taxon>Actinomycetota</taxon>
        <taxon>Actinomycetes</taxon>
        <taxon>Micromonosporales</taxon>
        <taxon>Micromonosporaceae</taxon>
    </lineage>
</organism>
<sequence>MSVSSETAVVLPAHLHARPAGQVVQAAARFQAEVEIEYAGKVANARGVLAVMALGATAGTTVTLRATGPDAAEALDAVAAVLTAAR</sequence>
<dbReference type="PANTHER" id="PTHR33705:SF1">
    <property type="entry name" value="PHOSPHOCARRIER PROTEIN HPR"/>
    <property type="match status" value="1"/>
</dbReference>
<dbReference type="InterPro" id="IPR050399">
    <property type="entry name" value="HPr"/>
</dbReference>
<dbReference type="AlphaFoldDB" id="A0A6F8YR23"/>
<protein>
    <recommendedName>
        <fullName evidence="2">Phosphocarrier protein HPr</fullName>
    </recommendedName>
</protein>
<evidence type="ECO:0000256" key="1">
    <source>
        <dbReference type="ARBA" id="ARBA00003681"/>
    </source>
</evidence>
<dbReference type="PROSITE" id="PS51350">
    <property type="entry name" value="PTS_HPR_DOM"/>
    <property type="match status" value="1"/>
</dbReference>
<dbReference type="Pfam" id="PF00381">
    <property type="entry name" value="PTS-HPr"/>
    <property type="match status" value="1"/>
</dbReference>
<dbReference type="Gene3D" id="3.30.1340.10">
    <property type="entry name" value="HPr-like"/>
    <property type="match status" value="1"/>
</dbReference>
<dbReference type="SUPFAM" id="SSF55594">
    <property type="entry name" value="HPr-like"/>
    <property type="match status" value="1"/>
</dbReference>
<evidence type="ECO:0000313" key="5">
    <source>
        <dbReference type="EMBL" id="BCB88443.1"/>
    </source>
</evidence>
<proteinExistence type="predicted"/>
<evidence type="ECO:0000313" key="6">
    <source>
        <dbReference type="Proteomes" id="UP000503011"/>
    </source>
</evidence>
<dbReference type="InterPro" id="IPR035895">
    <property type="entry name" value="HPr-like_sf"/>
</dbReference>
<reference evidence="5 6" key="1">
    <citation type="submission" date="2020-03" db="EMBL/GenBank/DDBJ databases">
        <title>Whole genome shotgun sequence of Phytohabitans suffuscus NBRC 105367.</title>
        <authorList>
            <person name="Komaki H."/>
            <person name="Tamura T."/>
        </authorList>
    </citation>
    <scope>NUCLEOTIDE SEQUENCE [LARGE SCALE GENOMIC DNA]</scope>
    <source>
        <strain evidence="5 6">NBRC 105367</strain>
    </source>
</reference>
<dbReference type="PANTHER" id="PTHR33705">
    <property type="entry name" value="PHOSPHOCARRIER PROTEIN HPR"/>
    <property type="match status" value="1"/>
</dbReference>
<evidence type="ECO:0000259" key="4">
    <source>
        <dbReference type="PROSITE" id="PS51350"/>
    </source>
</evidence>
<evidence type="ECO:0000256" key="3">
    <source>
        <dbReference type="ARBA" id="ARBA00022597"/>
    </source>
</evidence>
<dbReference type="RefSeq" id="WP_173159882.1">
    <property type="nucleotide sequence ID" value="NZ_AP022871.1"/>
</dbReference>
<feature type="domain" description="HPr" evidence="4">
    <location>
        <begin position="2"/>
        <end position="86"/>
    </location>
</feature>
<dbReference type="InterPro" id="IPR000032">
    <property type="entry name" value="HPr-like"/>
</dbReference>
<keyword evidence="6" id="KW-1185">Reference proteome</keyword>
<evidence type="ECO:0000256" key="2">
    <source>
        <dbReference type="ARBA" id="ARBA00020422"/>
    </source>
</evidence>
<dbReference type="CDD" id="cd00367">
    <property type="entry name" value="PTS-HPr_like"/>
    <property type="match status" value="1"/>
</dbReference>
<gene>
    <name evidence="5" type="ORF">Psuf_057560</name>
</gene>
<dbReference type="Proteomes" id="UP000503011">
    <property type="component" value="Chromosome"/>
</dbReference>
<dbReference type="KEGG" id="psuu:Psuf_057560"/>
<reference evidence="5 6" key="2">
    <citation type="submission" date="2020-03" db="EMBL/GenBank/DDBJ databases">
        <authorList>
            <person name="Ichikawa N."/>
            <person name="Kimura A."/>
            <person name="Kitahashi Y."/>
            <person name="Uohara A."/>
        </authorList>
    </citation>
    <scope>NUCLEOTIDE SEQUENCE [LARGE SCALE GENOMIC DNA]</scope>
    <source>
        <strain evidence="5 6">NBRC 105367</strain>
    </source>
</reference>
<keyword evidence="3" id="KW-0813">Transport</keyword>
<accession>A0A6F8YR23</accession>
<name>A0A6F8YR23_9ACTN</name>
<comment type="function">
    <text evidence="1">General (non sugar-specific) component of the phosphoenolpyruvate-dependent sugar phosphotransferase system (sugar PTS). This major carbohydrate active-transport system catalyzes the phosphorylation of incoming sugar substrates concomitantly with their translocation across the cell membrane. The phosphoryl group from phosphoenolpyruvate (PEP) is transferred to the phosphoryl carrier protein HPr by enzyme I. Phospho-HPr then transfers it to the PTS EIIA domain.</text>
</comment>